<dbReference type="EMBL" id="MT141166">
    <property type="protein sequence ID" value="QJA55555.1"/>
    <property type="molecule type" value="Genomic_DNA"/>
</dbReference>
<feature type="region of interest" description="Disordered" evidence="1">
    <location>
        <begin position="1"/>
        <end position="38"/>
    </location>
</feature>
<proteinExistence type="predicted"/>
<protein>
    <submittedName>
        <fullName evidence="2">Uncharacterized protein</fullName>
    </submittedName>
</protein>
<gene>
    <name evidence="2" type="ORF">MM415B02033_0006</name>
</gene>
<sequence>MKPNTTKGRMTDPNAEIEASLATEVKASPKGQDETDEERVARLVAEKVKSGAFISADIFGKENLYDVQEKYRAGGQLRPRWVASDEARIHDMMTNRGYRKPSDLGIPGLEDQQRGGNVLMLCPEGHARRYESWVVEEAKKQVTEARSDRGDGEYQASEPEFVPSKKRVRRQ</sequence>
<dbReference type="AlphaFoldDB" id="A0A6M3IDN6"/>
<reference evidence="2" key="1">
    <citation type="submission" date="2020-03" db="EMBL/GenBank/DDBJ databases">
        <title>The deep terrestrial virosphere.</title>
        <authorList>
            <person name="Holmfeldt K."/>
            <person name="Nilsson E."/>
            <person name="Simone D."/>
            <person name="Lopez-Fernandez M."/>
            <person name="Wu X."/>
            <person name="de Brujin I."/>
            <person name="Lundin D."/>
            <person name="Andersson A."/>
            <person name="Bertilsson S."/>
            <person name="Dopson M."/>
        </authorList>
    </citation>
    <scope>NUCLEOTIDE SEQUENCE</scope>
    <source>
        <strain evidence="2">MM415B02033</strain>
    </source>
</reference>
<feature type="region of interest" description="Disordered" evidence="1">
    <location>
        <begin position="93"/>
        <end position="113"/>
    </location>
</feature>
<name>A0A6M3IDN6_9ZZZZ</name>
<feature type="region of interest" description="Disordered" evidence="1">
    <location>
        <begin position="141"/>
        <end position="171"/>
    </location>
</feature>
<evidence type="ECO:0000313" key="2">
    <source>
        <dbReference type="EMBL" id="QJA55555.1"/>
    </source>
</evidence>
<organism evidence="2">
    <name type="scientific">viral metagenome</name>
    <dbReference type="NCBI Taxonomy" id="1070528"/>
    <lineage>
        <taxon>unclassified sequences</taxon>
        <taxon>metagenomes</taxon>
        <taxon>organismal metagenomes</taxon>
    </lineage>
</organism>
<feature type="compositionally biased region" description="Basic and acidic residues" evidence="1">
    <location>
        <begin position="141"/>
        <end position="152"/>
    </location>
</feature>
<accession>A0A6M3IDN6</accession>
<evidence type="ECO:0000256" key="1">
    <source>
        <dbReference type="SAM" id="MobiDB-lite"/>
    </source>
</evidence>